<keyword evidence="3" id="KW-1185">Reference proteome</keyword>
<evidence type="ECO:0000256" key="1">
    <source>
        <dbReference type="SAM" id="MobiDB-lite"/>
    </source>
</evidence>
<dbReference type="Gramene" id="ERM95527">
    <property type="protein sequence ID" value="ERM95527"/>
    <property type="gene ID" value="AMTR_s00151p00095170"/>
</dbReference>
<accession>W1NIB3</accession>
<gene>
    <name evidence="2" type="ORF">AMTR_s00151p00095170</name>
</gene>
<evidence type="ECO:0000313" key="2">
    <source>
        <dbReference type="EMBL" id="ERM95527.1"/>
    </source>
</evidence>
<evidence type="ECO:0000313" key="3">
    <source>
        <dbReference type="Proteomes" id="UP000017836"/>
    </source>
</evidence>
<feature type="compositionally biased region" description="Polar residues" evidence="1">
    <location>
        <begin position="110"/>
        <end position="119"/>
    </location>
</feature>
<dbReference type="AlphaFoldDB" id="W1NIB3"/>
<proteinExistence type="predicted"/>
<protein>
    <submittedName>
        <fullName evidence="2">Uncharacterized protein</fullName>
    </submittedName>
</protein>
<dbReference type="Proteomes" id="UP000017836">
    <property type="component" value="Unassembled WGS sequence"/>
</dbReference>
<reference evidence="3" key="1">
    <citation type="journal article" date="2013" name="Science">
        <title>The Amborella genome and the evolution of flowering plants.</title>
        <authorList>
            <consortium name="Amborella Genome Project"/>
        </authorList>
    </citation>
    <scope>NUCLEOTIDE SEQUENCE [LARGE SCALE GENOMIC DNA]</scope>
</reference>
<sequence>METNQGQWEAFTRRRFLRSPPKDLSTPEKGVAKEKEATRKAFSRCFRCEGGHRVRDCPQKQALNKVNLVWEDENNLVQLSSLNLVNAMQLKSTKARALQKASRKLARAQIQRSQLMTQRKSSREPHPW</sequence>
<name>W1NIB3_AMBTC</name>
<dbReference type="EMBL" id="KI397475">
    <property type="protein sequence ID" value="ERM95527.1"/>
    <property type="molecule type" value="Genomic_DNA"/>
</dbReference>
<dbReference type="HOGENOM" id="CLU_1962564_0_0_1"/>
<feature type="region of interest" description="Disordered" evidence="1">
    <location>
        <begin position="106"/>
        <end position="128"/>
    </location>
</feature>
<organism evidence="2 3">
    <name type="scientific">Amborella trichopoda</name>
    <dbReference type="NCBI Taxonomy" id="13333"/>
    <lineage>
        <taxon>Eukaryota</taxon>
        <taxon>Viridiplantae</taxon>
        <taxon>Streptophyta</taxon>
        <taxon>Embryophyta</taxon>
        <taxon>Tracheophyta</taxon>
        <taxon>Spermatophyta</taxon>
        <taxon>Magnoliopsida</taxon>
        <taxon>Amborellales</taxon>
        <taxon>Amborellaceae</taxon>
        <taxon>Amborella</taxon>
    </lineage>
</organism>
<feature type="region of interest" description="Disordered" evidence="1">
    <location>
        <begin position="1"/>
        <end position="36"/>
    </location>
</feature>